<accession>A0ABX9VZ91</accession>
<protein>
    <submittedName>
        <fullName evidence="2">DUF262 domain-containing protein</fullName>
    </submittedName>
</protein>
<proteinExistence type="predicted"/>
<feature type="domain" description="GmrSD restriction endonucleases N-terminal" evidence="1">
    <location>
        <begin position="18"/>
        <end position="237"/>
    </location>
</feature>
<evidence type="ECO:0000313" key="3">
    <source>
        <dbReference type="Proteomes" id="UP000274695"/>
    </source>
</evidence>
<organism evidence="2 3">
    <name type="scientific">Zhongshania marina</name>
    <dbReference type="NCBI Taxonomy" id="2304603"/>
    <lineage>
        <taxon>Bacteria</taxon>
        <taxon>Pseudomonadati</taxon>
        <taxon>Pseudomonadota</taxon>
        <taxon>Gammaproteobacteria</taxon>
        <taxon>Cellvibrionales</taxon>
        <taxon>Spongiibacteraceae</taxon>
        <taxon>Zhongshania</taxon>
    </lineage>
</organism>
<gene>
    <name evidence="2" type="ORF">D0911_15225</name>
</gene>
<dbReference type="PANTHER" id="PTHR37292:SF2">
    <property type="entry name" value="DUF262 DOMAIN-CONTAINING PROTEIN"/>
    <property type="match status" value="1"/>
</dbReference>
<evidence type="ECO:0000313" key="2">
    <source>
        <dbReference type="EMBL" id="RNL59688.1"/>
    </source>
</evidence>
<dbReference type="InterPro" id="IPR004919">
    <property type="entry name" value="GmrSD_N"/>
</dbReference>
<name>A0ABX9VZ91_9GAMM</name>
<evidence type="ECO:0000259" key="1">
    <source>
        <dbReference type="Pfam" id="PF03235"/>
    </source>
</evidence>
<sequence>MEARNRALPDWMTRIRTRQIVLPRFQRHEAWSHGQIASLLNTVLKELPAGAILTLEVGENQPFLSRPIAGAPEHGENIVEHLLDGQQRLTSFWRTLNDQYEDRTYLVRIEADEDLELPYYATSIARYEKGGERYPLWVNSPADLWDRKYIPVSLLRPDSEAELNFKDWAKSASKGDMDCLLEINDIGNKLRNKFSIFNIPFLSLPVTTKPEVALDVFIQMNTSSSPLTPFDIVVAQIEASSGKSLHGYIEELKKDVPSLSRYNDPRDIVLAVAALVENKIPSKGTYLSSEFASNFDSNWEIIKTGIKKAVSFLADEKILDSRRLPSDVVVYVLASIWGVSDEGLDKEGEIRVILRKYIWRAFFTDRYDRTTNGRAFSDYKELYSLIKTGQGKPEIFDENQYPIAGIEEFKSSSWPKRRDRLARAVLAISLKSGGFDFADGAPASYDNIQTREYHHIFPQAWLKEKHFKDYEINRALNCALISWRTNRNISAKTPSDYVSERMEASSLGISEVERRLESHLIPVDYLMNDNYEDFLNERARLIEQVAKKLCSGQIVEGKL</sequence>
<comment type="caution">
    <text evidence="2">The sequence shown here is derived from an EMBL/GenBank/DDBJ whole genome shotgun (WGS) entry which is preliminary data.</text>
</comment>
<keyword evidence="3" id="KW-1185">Reference proteome</keyword>
<dbReference type="Pfam" id="PF03235">
    <property type="entry name" value="GmrSD_N"/>
    <property type="match status" value="1"/>
</dbReference>
<reference evidence="2 3" key="1">
    <citation type="submission" date="2018-10" db="EMBL/GenBank/DDBJ databases">
        <title>Draft genome sequence of Zhongshania sp. DSW25-10.</title>
        <authorList>
            <person name="Oh J."/>
        </authorList>
    </citation>
    <scope>NUCLEOTIDE SEQUENCE [LARGE SCALE GENOMIC DNA]</scope>
    <source>
        <strain evidence="2 3">DSW25-10</strain>
    </source>
</reference>
<dbReference type="PANTHER" id="PTHR37292">
    <property type="entry name" value="VNG6097C"/>
    <property type="match status" value="1"/>
</dbReference>
<dbReference type="RefSeq" id="WP_123183236.1">
    <property type="nucleotide sequence ID" value="NZ_RHGB01000019.1"/>
</dbReference>
<dbReference type="EMBL" id="RHGB01000019">
    <property type="protein sequence ID" value="RNL59688.1"/>
    <property type="molecule type" value="Genomic_DNA"/>
</dbReference>
<dbReference type="Proteomes" id="UP000274695">
    <property type="component" value="Unassembled WGS sequence"/>
</dbReference>